<dbReference type="Proteomes" id="UP000249304">
    <property type="component" value="Unassembled WGS sequence"/>
</dbReference>
<dbReference type="InterPro" id="IPR029050">
    <property type="entry name" value="Immunoprotect_excell_Ig-like"/>
</dbReference>
<evidence type="ECO:0000256" key="3">
    <source>
        <dbReference type="SAM" id="Phobius"/>
    </source>
</evidence>
<dbReference type="Pfam" id="PF11611">
    <property type="entry name" value="DUF4352"/>
    <property type="match status" value="1"/>
</dbReference>
<evidence type="ECO:0000313" key="5">
    <source>
        <dbReference type="EMBL" id="PZG04394.1"/>
    </source>
</evidence>
<dbReference type="Gene3D" id="2.60.40.1240">
    <property type="match status" value="1"/>
</dbReference>
<dbReference type="AlphaFoldDB" id="A0A2W2EI52"/>
<reference evidence="5 6" key="1">
    <citation type="submission" date="2018-01" db="EMBL/GenBank/DDBJ databases">
        <title>Draft genome sequence of Nonomuraea sp. KC333.</title>
        <authorList>
            <person name="Sahin N."/>
            <person name="Saygin H."/>
            <person name="Ay H."/>
        </authorList>
    </citation>
    <scope>NUCLEOTIDE SEQUENCE [LARGE SCALE GENOMIC DNA]</scope>
    <source>
        <strain evidence="5 6">KC333</strain>
    </source>
</reference>
<dbReference type="OrthoDB" id="166023at2"/>
<feature type="domain" description="DUF4352" evidence="4">
    <location>
        <begin position="98"/>
        <end position="203"/>
    </location>
</feature>
<name>A0A2W2EI52_9ACTN</name>
<dbReference type="InterPro" id="IPR029051">
    <property type="entry name" value="DUF4352"/>
</dbReference>
<dbReference type="RefSeq" id="WP_111185096.1">
    <property type="nucleotide sequence ID" value="NZ_POUD01000386.1"/>
</dbReference>
<organism evidence="5 6">
    <name type="scientific">Nonomuraea aridisoli</name>
    <dbReference type="NCBI Taxonomy" id="2070368"/>
    <lineage>
        <taxon>Bacteria</taxon>
        <taxon>Bacillati</taxon>
        <taxon>Actinomycetota</taxon>
        <taxon>Actinomycetes</taxon>
        <taxon>Streptosporangiales</taxon>
        <taxon>Streptosporangiaceae</taxon>
        <taxon>Nonomuraea</taxon>
    </lineage>
</organism>
<keyword evidence="6" id="KW-1185">Reference proteome</keyword>
<keyword evidence="3" id="KW-1133">Transmembrane helix</keyword>
<evidence type="ECO:0000259" key="4">
    <source>
        <dbReference type="Pfam" id="PF11611"/>
    </source>
</evidence>
<dbReference type="EMBL" id="POUD01000386">
    <property type="protein sequence ID" value="PZG04394.1"/>
    <property type="molecule type" value="Genomic_DNA"/>
</dbReference>
<sequence>TSPPPPPPQPQRNTGLILLLAIGLPLLLLGGCGAVVMVLANTARETVVEADPPNLVMPSERPETDAPPAEDDVATPQPSTAAVGGALTLAGNDPGLEMTVTVTKLVDPATGDQFSQPGTGRKLVAVELTLENSGQAVYSDSPTNGAVLIDAEGQQYHSTLHDVQEGQSFGGSATINTGDVRKGVIVFEVPEPARAAKFQFTLNSGFADQTGEWKLG</sequence>
<keyword evidence="1" id="KW-0732">Signal</keyword>
<keyword evidence="3" id="KW-0472">Membrane</keyword>
<gene>
    <name evidence="5" type="ORF">C1J01_44685</name>
</gene>
<comment type="caution">
    <text evidence="5">The sequence shown here is derived from an EMBL/GenBank/DDBJ whole genome shotgun (WGS) entry which is preliminary data.</text>
</comment>
<feature type="non-terminal residue" evidence="5">
    <location>
        <position position="1"/>
    </location>
</feature>
<protein>
    <recommendedName>
        <fullName evidence="4">DUF4352 domain-containing protein</fullName>
    </recommendedName>
</protein>
<feature type="region of interest" description="Disordered" evidence="2">
    <location>
        <begin position="50"/>
        <end position="80"/>
    </location>
</feature>
<accession>A0A2W2EI52</accession>
<proteinExistence type="predicted"/>
<evidence type="ECO:0000256" key="1">
    <source>
        <dbReference type="ARBA" id="ARBA00022729"/>
    </source>
</evidence>
<feature type="transmembrane region" description="Helical" evidence="3">
    <location>
        <begin position="16"/>
        <end position="40"/>
    </location>
</feature>
<keyword evidence="3" id="KW-0812">Transmembrane</keyword>
<evidence type="ECO:0000313" key="6">
    <source>
        <dbReference type="Proteomes" id="UP000249304"/>
    </source>
</evidence>
<evidence type="ECO:0000256" key="2">
    <source>
        <dbReference type="SAM" id="MobiDB-lite"/>
    </source>
</evidence>